<organism evidence="2">
    <name type="scientific">Streptomyces sp. R33</name>
    <dbReference type="NCBI Taxonomy" id="3238629"/>
    <lineage>
        <taxon>Bacteria</taxon>
        <taxon>Bacillati</taxon>
        <taxon>Actinomycetota</taxon>
        <taxon>Actinomycetes</taxon>
        <taxon>Kitasatosporales</taxon>
        <taxon>Streptomycetaceae</taxon>
        <taxon>Streptomyces</taxon>
    </lineage>
</organism>
<evidence type="ECO:0000313" key="2">
    <source>
        <dbReference type="EMBL" id="XDV64118.1"/>
    </source>
</evidence>
<evidence type="ECO:0000256" key="1">
    <source>
        <dbReference type="SAM" id="MobiDB-lite"/>
    </source>
</evidence>
<accession>A0AB39Y400</accession>
<name>A0AB39Y400_9ACTN</name>
<dbReference type="AlphaFoldDB" id="A0AB39Y400"/>
<proteinExistence type="predicted"/>
<reference evidence="2" key="1">
    <citation type="submission" date="2024-08" db="EMBL/GenBank/DDBJ databases">
        <authorList>
            <person name="Yu S.T."/>
        </authorList>
    </citation>
    <scope>NUCLEOTIDE SEQUENCE</scope>
    <source>
        <strain evidence="2">R33</strain>
    </source>
</reference>
<feature type="compositionally biased region" description="Basic and acidic residues" evidence="1">
    <location>
        <begin position="7"/>
        <end position="18"/>
    </location>
</feature>
<dbReference type="EMBL" id="CP165727">
    <property type="protein sequence ID" value="XDV64118.1"/>
    <property type="molecule type" value="Genomic_DNA"/>
</dbReference>
<feature type="region of interest" description="Disordered" evidence="1">
    <location>
        <begin position="1"/>
        <end position="27"/>
    </location>
</feature>
<gene>
    <name evidence="2" type="ORF">AB5J51_14825</name>
</gene>
<protein>
    <submittedName>
        <fullName evidence="2">Uncharacterized protein</fullName>
    </submittedName>
</protein>
<sequence>MAGEQHQQQDRRHPHAPEPVDPQTAHEQLACPVCGRPVETVIRRRKALGIFIPEWVPGPCRNPDCAEYVPEVGKLP</sequence>
<dbReference type="RefSeq" id="WP_053784634.1">
    <property type="nucleotide sequence ID" value="NZ_CP165727.1"/>
</dbReference>